<dbReference type="SUPFAM" id="SSF55785">
    <property type="entry name" value="PYP-like sensor domain (PAS domain)"/>
    <property type="match status" value="3"/>
</dbReference>
<organism evidence="3">
    <name type="scientific">Nitratidesulfovibrio vulgaris (strain DSM 19637 / Miyazaki F)</name>
    <name type="common">Desulfovibrio vulgaris</name>
    <dbReference type="NCBI Taxonomy" id="883"/>
    <lineage>
        <taxon>Bacteria</taxon>
        <taxon>Pseudomonadati</taxon>
        <taxon>Thermodesulfobacteriota</taxon>
        <taxon>Desulfovibrionia</taxon>
        <taxon>Desulfovibrionales</taxon>
        <taxon>Desulfovibrionaceae</taxon>
        <taxon>Nitratidesulfovibrio</taxon>
    </lineage>
</organism>
<dbReference type="HOGENOM" id="CLU_503206_0_0_7"/>
<proteinExistence type="predicted"/>
<dbReference type="Gene3D" id="1.10.260.40">
    <property type="entry name" value="lambda repressor-like DNA-binding domains"/>
    <property type="match status" value="1"/>
</dbReference>
<evidence type="ECO:0000259" key="2">
    <source>
        <dbReference type="PROSITE" id="PS50112"/>
    </source>
</evidence>
<dbReference type="PROSITE" id="PS50112">
    <property type="entry name" value="PAS"/>
    <property type="match status" value="2"/>
</dbReference>
<dbReference type="InterPro" id="IPR010744">
    <property type="entry name" value="Phage_CI_N"/>
</dbReference>
<dbReference type="SMART" id="SM00091">
    <property type="entry name" value="PAS"/>
    <property type="match status" value="4"/>
</dbReference>
<dbReference type="InterPro" id="IPR000014">
    <property type="entry name" value="PAS"/>
</dbReference>
<dbReference type="EMBL" id="CP001197">
    <property type="protein sequence ID" value="ACL09646.1"/>
    <property type="molecule type" value="Genomic_DNA"/>
</dbReference>
<name>B8DIY5_NITV9</name>
<dbReference type="GO" id="GO:0003677">
    <property type="term" value="F:DNA binding"/>
    <property type="evidence" value="ECO:0007669"/>
    <property type="project" value="InterPro"/>
</dbReference>
<feature type="region of interest" description="Disordered" evidence="1">
    <location>
        <begin position="77"/>
        <end position="96"/>
    </location>
</feature>
<dbReference type="CDD" id="cd00130">
    <property type="entry name" value="PAS"/>
    <property type="match status" value="3"/>
</dbReference>
<reference evidence="3" key="1">
    <citation type="submission" date="2008-10" db="EMBL/GenBank/DDBJ databases">
        <title>Complete sequence of Desulfovibrio vulgaris str. 'Miyazaki F'.</title>
        <authorList>
            <person name="Lucas S."/>
            <person name="Copeland A."/>
            <person name="Lapidus A."/>
            <person name="Glavina del Rio T."/>
            <person name="Dalin E."/>
            <person name="Tice H."/>
            <person name="Bruce D."/>
            <person name="Goodwin L."/>
            <person name="Pitluck S."/>
            <person name="Sims D."/>
            <person name="Brettin T."/>
            <person name="Detter J.C."/>
            <person name="Han C."/>
            <person name="Larimer F."/>
            <person name="Land M."/>
            <person name="Hauser L."/>
            <person name="Kyrpides N."/>
            <person name="Mikhailova N."/>
            <person name="Hazen T.C."/>
            <person name="Richardson P."/>
        </authorList>
    </citation>
    <scope>NUCLEOTIDE SEQUENCE</scope>
    <source>
        <strain evidence="3">Miyazaki F</strain>
    </source>
</reference>
<dbReference type="InterPro" id="IPR013656">
    <property type="entry name" value="PAS_4"/>
</dbReference>
<feature type="region of interest" description="Disordered" evidence="1">
    <location>
        <begin position="122"/>
        <end position="202"/>
    </location>
</feature>
<sequence length="640" mass="70419">MTSNEHMTSADLVAFYAPRLDAMDAPALLLDDDGGVLYANKPARLLRGAGGDAEHATETKGPRPRLSAPGCPARAHGWLHDEVPPVPQGGTPVRESRTRITLPDGAGIRQISWTCVAVPVPGTGGGSGTDKGEKAYLDGGKRAHNGESPRQAGNGGTLRHAGMQEMRGPNEMDEADETDEMDGADGADDRSSENDTGSAICPRHPARTIHLAWGRLRTTEGGQEMGFTILPNGVIQAVSPALCAICGYTRDELVGRSAREFYFTSTARKRIVSQLIKRAEVENGEVTLRRKDGSPLALWYTAESIRDAAGRMVAYSGYFQERPFAFSSKLASDFSRVVDALPGLAWVCGRDLRIVAVNDAYLAAYGRTRDEVMGRTEYDFLPPELARYPVEAALKVFEEKRELEHPAVPHLLDPSVWYRVIRRPIFDDNRQEVIGLLGIAQDISAKVVQENAFIEQLHTHQGDVVVVTDDQGRILRRSRQTLTPAIFGRQEPYDAYTLDMGPVLDLLHESDLPAVRQALLRAMREHREQHFECRIRNLSGSYSTVHARLVYNDTIYGEPRVYVVARDVSGEMGLRQAPMVLERLKEAAGARTDRELASFLNVSAASISNARKNGRIPPDWLIDAGLRTGRSIDWLVRGVV</sequence>
<accession>B8DIY5</accession>
<dbReference type="PANTHER" id="PTHR44757:SF2">
    <property type="entry name" value="BIOFILM ARCHITECTURE MAINTENANCE PROTEIN MBAA"/>
    <property type="match status" value="1"/>
</dbReference>
<evidence type="ECO:0000256" key="1">
    <source>
        <dbReference type="SAM" id="MobiDB-lite"/>
    </source>
</evidence>
<dbReference type="AlphaFoldDB" id="B8DIY5"/>
<dbReference type="Pfam" id="PF07022">
    <property type="entry name" value="Phage_CI_repr"/>
    <property type="match status" value="1"/>
</dbReference>
<feature type="compositionally biased region" description="Basic and acidic residues" evidence="1">
    <location>
        <begin position="130"/>
        <end position="147"/>
    </location>
</feature>
<feature type="region of interest" description="Disordered" evidence="1">
    <location>
        <begin position="49"/>
        <end position="71"/>
    </location>
</feature>
<feature type="compositionally biased region" description="Basic and acidic residues" evidence="1">
    <location>
        <begin position="52"/>
        <end position="61"/>
    </location>
</feature>
<dbReference type="eggNOG" id="COG2202">
    <property type="taxonomic scope" value="Bacteria"/>
</dbReference>
<dbReference type="PANTHER" id="PTHR44757">
    <property type="entry name" value="DIGUANYLATE CYCLASE DGCP"/>
    <property type="match status" value="1"/>
</dbReference>
<dbReference type="InterPro" id="IPR010982">
    <property type="entry name" value="Lambda_DNA-bd_dom_sf"/>
</dbReference>
<dbReference type="Pfam" id="PF08448">
    <property type="entry name" value="PAS_4"/>
    <property type="match status" value="1"/>
</dbReference>
<feature type="compositionally biased region" description="Acidic residues" evidence="1">
    <location>
        <begin position="171"/>
        <end position="186"/>
    </location>
</feature>
<evidence type="ECO:0000313" key="3">
    <source>
        <dbReference type="EMBL" id="ACL09646.1"/>
    </source>
</evidence>
<protein>
    <submittedName>
        <fullName evidence="3">Putative PAS/PAC sensor protein</fullName>
    </submittedName>
</protein>
<dbReference type="Pfam" id="PF13426">
    <property type="entry name" value="PAS_9"/>
    <property type="match status" value="1"/>
</dbReference>
<gene>
    <name evidence="3" type="ordered locus">DvMF_2707</name>
</gene>
<dbReference type="STRING" id="883.DvMF_2707"/>
<dbReference type="Gene3D" id="3.30.450.20">
    <property type="entry name" value="PAS domain"/>
    <property type="match status" value="3"/>
</dbReference>
<dbReference type="KEGG" id="dvm:DvMF_2707"/>
<feature type="domain" description="PAS" evidence="2">
    <location>
        <begin position="330"/>
        <end position="384"/>
    </location>
</feature>
<feature type="domain" description="PAS" evidence="2">
    <location>
        <begin position="227"/>
        <end position="257"/>
    </location>
</feature>
<dbReference type="InterPro" id="IPR052155">
    <property type="entry name" value="Biofilm_reg_signaling"/>
</dbReference>
<dbReference type="NCBIfam" id="TIGR00229">
    <property type="entry name" value="sensory_box"/>
    <property type="match status" value="2"/>
</dbReference>
<dbReference type="InterPro" id="IPR035965">
    <property type="entry name" value="PAS-like_dom_sf"/>
</dbReference>
<dbReference type="GO" id="GO:0045892">
    <property type="term" value="P:negative regulation of DNA-templated transcription"/>
    <property type="evidence" value="ECO:0007669"/>
    <property type="project" value="InterPro"/>
</dbReference>